<dbReference type="SUPFAM" id="SSF53335">
    <property type="entry name" value="S-adenosyl-L-methionine-dependent methyltransferases"/>
    <property type="match status" value="1"/>
</dbReference>
<feature type="compositionally biased region" description="Basic and acidic residues" evidence="3">
    <location>
        <begin position="442"/>
        <end position="460"/>
    </location>
</feature>
<feature type="region of interest" description="Disordered" evidence="3">
    <location>
        <begin position="438"/>
        <end position="460"/>
    </location>
</feature>
<feature type="compositionally biased region" description="Low complexity" evidence="3">
    <location>
        <begin position="275"/>
        <end position="297"/>
    </location>
</feature>
<keyword evidence="2" id="KW-0808">Transferase</keyword>
<dbReference type="PANTHER" id="PTHR43861">
    <property type="entry name" value="TRANS-ACONITATE 2-METHYLTRANSFERASE-RELATED"/>
    <property type="match status" value="1"/>
</dbReference>
<reference evidence="5 6" key="1">
    <citation type="submission" date="2023-08" db="EMBL/GenBank/DDBJ databases">
        <title>Genome sequence of Thermaerobacter compostii strain Ins1, a spore-forming filamentous bacterium isolated from a deep geothermal reservoir.</title>
        <authorList>
            <person name="Bregnard D."/>
            <person name="Gonzalez D."/>
            <person name="Junier P."/>
        </authorList>
    </citation>
    <scope>NUCLEOTIDE SEQUENCE [LARGE SCALE GENOMIC DNA]</scope>
    <source>
        <strain evidence="5 6">Ins1</strain>
    </source>
</reference>
<dbReference type="EMBL" id="CP132508">
    <property type="protein sequence ID" value="WPD19382.1"/>
    <property type="molecule type" value="Genomic_DNA"/>
</dbReference>
<feature type="region of interest" description="Disordered" evidence="3">
    <location>
        <begin position="251"/>
        <end position="316"/>
    </location>
</feature>
<protein>
    <submittedName>
        <fullName evidence="5">DUF309 domain-containing protein</fullName>
    </submittedName>
</protein>
<proteinExistence type="predicted"/>
<dbReference type="InterPro" id="IPR029063">
    <property type="entry name" value="SAM-dependent_MTases_sf"/>
</dbReference>
<dbReference type="InterPro" id="IPR005500">
    <property type="entry name" value="DUF309"/>
</dbReference>
<dbReference type="Pfam" id="PF13649">
    <property type="entry name" value="Methyltransf_25"/>
    <property type="match status" value="1"/>
</dbReference>
<feature type="compositionally biased region" description="Gly residues" evidence="3">
    <location>
        <begin position="251"/>
        <end position="274"/>
    </location>
</feature>
<keyword evidence="6" id="KW-1185">Reference proteome</keyword>
<dbReference type="Proteomes" id="UP001304683">
    <property type="component" value="Chromosome"/>
</dbReference>
<evidence type="ECO:0000313" key="6">
    <source>
        <dbReference type="Proteomes" id="UP001304683"/>
    </source>
</evidence>
<dbReference type="Gene3D" id="1.10.3450.10">
    <property type="entry name" value="TTHA0068-like"/>
    <property type="match status" value="1"/>
</dbReference>
<dbReference type="CDD" id="cd02440">
    <property type="entry name" value="AdoMet_MTases"/>
    <property type="match status" value="1"/>
</dbReference>
<dbReference type="PANTHER" id="PTHR43861:SF1">
    <property type="entry name" value="TRANS-ACONITATE 2-METHYLTRANSFERASE"/>
    <property type="match status" value="1"/>
</dbReference>
<dbReference type="Gene3D" id="2.20.25.110">
    <property type="entry name" value="S-adenosyl-L-methionine-dependent methyltransferases"/>
    <property type="match status" value="1"/>
</dbReference>
<dbReference type="Pfam" id="PF03745">
    <property type="entry name" value="DUF309"/>
    <property type="match status" value="1"/>
</dbReference>
<evidence type="ECO:0000259" key="4">
    <source>
        <dbReference type="Pfam" id="PF13649"/>
    </source>
</evidence>
<gene>
    <name evidence="5" type="ORF">Q5761_01540</name>
</gene>
<dbReference type="SUPFAM" id="SSF140663">
    <property type="entry name" value="TTHA0068-like"/>
    <property type="match status" value="1"/>
</dbReference>
<evidence type="ECO:0000256" key="2">
    <source>
        <dbReference type="ARBA" id="ARBA00022679"/>
    </source>
</evidence>
<evidence type="ECO:0000313" key="5">
    <source>
        <dbReference type="EMBL" id="WPD19382.1"/>
    </source>
</evidence>
<keyword evidence="1" id="KW-0489">Methyltransferase</keyword>
<organism evidence="5 6">
    <name type="scientific">Thermaerobacter composti</name>
    <dbReference type="NCBI Taxonomy" id="554949"/>
    <lineage>
        <taxon>Bacteria</taxon>
        <taxon>Bacillati</taxon>
        <taxon>Bacillota</taxon>
        <taxon>Clostridia</taxon>
        <taxon>Eubacteriales</taxon>
        <taxon>Clostridiales Family XVII. Incertae Sedis</taxon>
        <taxon>Thermaerobacter</taxon>
    </lineage>
</organism>
<dbReference type="Gene3D" id="3.40.50.150">
    <property type="entry name" value="Vaccinia Virus protein VP39"/>
    <property type="match status" value="1"/>
</dbReference>
<sequence length="460" mass="50353">MADEPAFDFDAVFDPDDYLYFYEPMLTPERTQREVALIWTLLGLRPGQAVLDLACGHGRVAVPLAAMGVRVTGLDRSPGFLARAREAAARQGVEVEWVEGDMRRLPWRDRFDAAFNVFTSFGYFVDEENLEVLRQVAAALRPGGRFLLETQHRDALLARFAPFNVVERGDDFLIDAHRWDPVTGRVVTQRTVIRQGRVRRGRFFVRLYTPAELGALLRQAGLEPVGFYDENGAPLSPESRRLVAVARKPAGAGGAEAGGRGRGAAPQEGGGAAAPGGAAARPGPGASGRPGAPQGSGASEGRSPREGDEPAATGAVPPALVPAPLAAFLHLYHRGRFFESHEVLEEAWRRCRSDFYHGLIILAAAFVRRDRGTPRGVRRNLAKARRYLERYRPHYLGIDVEAILAFADQKIRAVERAGDPEGDALRRLVPDLPLPVHPGWVRGDEPEWDDARSDSRPGAG</sequence>
<dbReference type="InterPro" id="IPR041698">
    <property type="entry name" value="Methyltransf_25"/>
</dbReference>
<accession>A0ABZ0QRJ2</accession>
<feature type="domain" description="Methyltransferase" evidence="4">
    <location>
        <begin position="50"/>
        <end position="144"/>
    </location>
</feature>
<name>A0ABZ0QRJ2_9FIRM</name>
<evidence type="ECO:0000256" key="3">
    <source>
        <dbReference type="SAM" id="MobiDB-lite"/>
    </source>
</evidence>
<dbReference type="RefSeq" id="WP_318750920.1">
    <property type="nucleotide sequence ID" value="NZ_CP132508.1"/>
</dbReference>
<evidence type="ECO:0000256" key="1">
    <source>
        <dbReference type="ARBA" id="ARBA00022603"/>
    </source>
</evidence>
<dbReference type="InterPro" id="IPR023203">
    <property type="entry name" value="TTHA0068_sf"/>
</dbReference>